<organism evidence="1 2">
    <name type="scientific">Phytophthora fragariae</name>
    <dbReference type="NCBI Taxonomy" id="53985"/>
    <lineage>
        <taxon>Eukaryota</taxon>
        <taxon>Sar</taxon>
        <taxon>Stramenopiles</taxon>
        <taxon>Oomycota</taxon>
        <taxon>Peronosporomycetes</taxon>
        <taxon>Peronosporales</taxon>
        <taxon>Peronosporaceae</taxon>
        <taxon>Phytophthora</taxon>
    </lineage>
</organism>
<sequence length="455" mass="50070">MGLILQLFGLVVVVVAGFELWRFLVGFIFTLIMKAGLLANIRANPHTKISVTAATLKISLWTHLLKFLCSPTQEKLVVVQLLHVRLLVETTDAALAKPTSLHGQSSQLPSFLQTLDTNIALLDIRHPMWTKVRLWIPRLLFLCRCFHAIEVDIGDISVDVVRNDKDAITPVLSIQHGSVCMSAMFHEKSKVLSLSVKLSQSQPMKVAIQQLEAHAALGSTEIRLRVPISHNHEDVRAPIPSAYTVVCELIQVNLNFEHLVRSFLCAKPQPSGGLTTSASDYERDNAQHSILEEAMTILRLAEIIPNNLRVEIKRLEVNIIDKISTRGPGSACALELSRLCVVLSGDSSQECGTMSTLNYPVVARRVDLMLGPLVIYLSEGDGSTDITVRSPALKLEGLKVNADCTLSAEDPNCDSSDEIIETGAEQPVLRFQSTVTGENRALQKQANSKKTMHQV</sequence>
<name>A0A6A3LXD6_9STRA</name>
<accession>A0A6A3LXD6</accession>
<dbReference type="AlphaFoldDB" id="A0A6A3LXD6"/>
<gene>
    <name evidence="1" type="ORF">PF011_g3812</name>
</gene>
<protein>
    <submittedName>
        <fullName evidence="1">Uncharacterized protein</fullName>
    </submittedName>
</protein>
<dbReference type="EMBL" id="QXFW01000131">
    <property type="protein sequence ID" value="KAE9023802.1"/>
    <property type="molecule type" value="Genomic_DNA"/>
</dbReference>
<dbReference type="Proteomes" id="UP000460718">
    <property type="component" value="Unassembled WGS sequence"/>
</dbReference>
<reference evidence="1 2" key="1">
    <citation type="submission" date="2018-09" db="EMBL/GenBank/DDBJ databases">
        <title>Genomic investigation of the strawberry pathogen Phytophthora fragariae indicates pathogenicity is determined by transcriptional variation in three key races.</title>
        <authorList>
            <person name="Adams T.M."/>
            <person name="Armitage A.D."/>
            <person name="Sobczyk M.K."/>
            <person name="Bates H.J."/>
            <person name="Dunwell J.M."/>
            <person name="Nellist C.F."/>
            <person name="Harrison R.J."/>
        </authorList>
    </citation>
    <scope>NUCLEOTIDE SEQUENCE [LARGE SCALE GENOMIC DNA]</scope>
    <source>
        <strain evidence="1 2">SCRP245</strain>
    </source>
</reference>
<comment type="caution">
    <text evidence="1">The sequence shown here is derived from an EMBL/GenBank/DDBJ whole genome shotgun (WGS) entry which is preliminary data.</text>
</comment>
<evidence type="ECO:0000313" key="2">
    <source>
        <dbReference type="Proteomes" id="UP000460718"/>
    </source>
</evidence>
<evidence type="ECO:0000313" key="1">
    <source>
        <dbReference type="EMBL" id="KAE9023802.1"/>
    </source>
</evidence>
<proteinExistence type="predicted"/>